<dbReference type="InterPro" id="IPR043136">
    <property type="entry name" value="B30.2/SPRY_sf"/>
</dbReference>
<keyword evidence="9" id="KW-1185">Reference proteome</keyword>
<dbReference type="CDD" id="cd19756">
    <property type="entry name" value="Bbox2"/>
    <property type="match status" value="1"/>
</dbReference>
<dbReference type="SUPFAM" id="SSF49899">
    <property type="entry name" value="Concanavalin A-like lectins/glucanases"/>
    <property type="match status" value="1"/>
</dbReference>
<dbReference type="PROSITE" id="PS50089">
    <property type="entry name" value="ZF_RING_2"/>
    <property type="match status" value="1"/>
</dbReference>
<dbReference type="InterPro" id="IPR013320">
    <property type="entry name" value="ConA-like_dom_sf"/>
</dbReference>
<dbReference type="InterPro" id="IPR003877">
    <property type="entry name" value="SPRY_dom"/>
</dbReference>
<keyword evidence="1" id="KW-0479">Metal-binding</keyword>
<comment type="caution">
    <text evidence="8">The sequence shown here is derived from an EMBL/GenBank/DDBJ whole genome shotgun (WGS) entry which is preliminary data.</text>
</comment>
<dbReference type="Gene3D" id="3.30.160.60">
    <property type="entry name" value="Classic Zinc Finger"/>
    <property type="match status" value="1"/>
</dbReference>
<feature type="domain" description="B30.2/SPRY" evidence="7">
    <location>
        <begin position="274"/>
        <end position="466"/>
    </location>
</feature>
<feature type="domain" description="RING-type" evidence="5">
    <location>
        <begin position="14"/>
        <end position="54"/>
    </location>
</feature>
<dbReference type="Pfam" id="PF00643">
    <property type="entry name" value="zf-B_box"/>
    <property type="match status" value="1"/>
</dbReference>
<dbReference type="OrthoDB" id="9049620at2759"/>
<dbReference type="InterPro" id="IPR027370">
    <property type="entry name" value="Znf-RING_euk"/>
</dbReference>
<dbReference type="InterPro" id="IPR000315">
    <property type="entry name" value="Znf_B-box"/>
</dbReference>
<dbReference type="CDD" id="cd13733">
    <property type="entry name" value="SPRY_PRY_C-I_1"/>
    <property type="match status" value="1"/>
</dbReference>
<dbReference type="PROSITE" id="PS50119">
    <property type="entry name" value="ZF_BBOX"/>
    <property type="match status" value="1"/>
</dbReference>
<dbReference type="SMART" id="SM00589">
    <property type="entry name" value="PRY"/>
    <property type="match status" value="1"/>
</dbReference>
<sequence>MAQSASALEEELSCPVCLHLFRDPVSLTCQHSFCRGCLEKTWRQKPGRECPVCRRKSSLRHGVPNLKLRNIVEAYGQDKGVHRHAGRSGACEEHRVEARLFCEDCEGLVCTSCLNSEKHSQHTQHPVDEAIAMYKDKLLSQLQALHKKRDTLNQEQAASSNTAEHIRSQAQRVSRQIKAEFEMLHRFLREEERARLAALKEEEERKAMLVGKRVDQIMSQIVSLTETISGIEHMTETGDSSFLEVYKSIKERVQSIQLDPGPVSGALIDVAKHLGSLRFRIWEKMLEVVQYAPVTLDVNSAHPDLQISDSLWEVRDSRASLLLPDNAERFDSSVGVLGAEALTAGLHQWDVEVGDKTAWILGVARETISRKGAVSVSPEDGLWAVGLAKGEEYSVGTAPWGTPLTLKRKPRRIRVQLDYEKGKVSFFDPLDMMHIYTFKETFTERLFPYFSPGLNNNGKNSGPLKICPVNVSVTVGSSR</sequence>
<accession>A0A8T3DCD1</accession>
<evidence type="ECO:0000259" key="5">
    <source>
        <dbReference type="PROSITE" id="PS50089"/>
    </source>
</evidence>
<dbReference type="PRINTS" id="PR01407">
    <property type="entry name" value="BUTYPHLNCDUF"/>
</dbReference>
<dbReference type="SUPFAM" id="SSF57850">
    <property type="entry name" value="RING/U-box"/>
    <property type="match status" value="1"/>
</dbReference>
<dbReference type="EMBL" id="JAERUA010000010">
    <property type="protein sequence ID" value="KAI1894441.1"/>
    <property type="molecule type" value="Genomic_DNA"/>
</dbReference>
<evidence type="ECO:0000313" key="9">
    <source>
        <dbReference type="Proteomes" id="UP000829720"/>
    </source>
</evidence>
<evidence type="ECO:0000259" key="7">
    <source>
        <dbReference type="PROSITE" id="PS50188"/>
    </source>
</evidence>
<evidence type="ECO:0000256" key="2">
    <source>
        <dbReference type="ARBA" id="ARBA00022771"/>
    </source>
</evidence>
<dbReference type="GO" id="GO:0008270">
    <property type="term" value="F:zinc ion binding"/>
    <property type="evidence" value="ECO:0007669"/>
    <property type="project" value="UniProtKB-KW"/>
</dbReference>
<dbReference type="Pfam" id="PF00622">
    <property type="entry name" value="SPRY"/>
    <property type="match status" value="1"/>
</dbReference>
<dbReference type="InterPro" id="IPR017907">
    <property type="entry name" value="Znf_RING_CS"/>
</dbReference>
<proteinExistence type="predicted"/>
<keyword evidence="2 4" id="KW-0863">Zinc-finger</keyword>
<dbReference type="InterPro" id="IPR006574">
    <property type="entry name" value="PRY"/>
</dbReference>
<organism evidence="8 9">
    <name type="scientific">Albula goreensis</name>
    <dbReference type="NCBI Taxonomy" id="1534307"/>
    <lineage>
        <taxon>Eukaryota</taxon>
        <taxon>Metazoa</taxon>
        <taxon>Chordata</taxon>
        <taxon>Craniata</taxon>
        <taxon>Vertebrata</taxon>
        <taxon>Euteleostomi</taxon>
        <taxon>Actinopterygii</taxon>
        <taxon>Neopterygii</taxon>
        <taxon>Teleostei</taxon>
        <taxon>Albuliformes</taxon>
        <taxon>Albulidae</taxon>
        <taxon>Albula</taxon>
    </lineage>
</organism>
<reference evidence="8" key="1">
    <citation type="submission" date="2021-01" db="EMBL/GenBank/DDBJ databases">
        <authorList>
            <person name="Zahm M."/>
            <person name="Roques C."/>
            <person name="Cabau C."/>
            <person name="Klopp C."/>
            <person name="Donnadieu C."/>
            <person name="Jouanno E."/>
            <person name="Lampietro C."/>
            <person name="Louis A."/>
            <person name="Herpin A."/>
            <person name="Echchiki A."/>
            <person name="Berthelot C."/>
            <person name="Parey E."/>
            <person name="Roest-Crollius H."/>
            <person name="Braasch I."/>
            <person name="Postlethwait J."/>
            <person name="Bobe J."/>
            <person name="Montfort J."/>
            <person name="Bouchez O."/>
            <person name="Begum T."/>
            <person name="Mejri S."/>
            <person name="Adams A."/>
            <person name="Chen W.-J."/>
            <person name="Guiguen Y."/>
        </authorList>
    </citation>
    <scope>NUCLEOTIDE SEQUENCE</scope>
    <source>
        <tissue evidence="8">Blood</tissue>
    </source>
</reference>
<evidence type="ECO:0000256" key="4">
    <source>
        <dbReference type="PROSITE-ProRule" id="PRU00024"/>
    </source>
</evidence>
<feature type="domain" description="B box-type" evidence="6">
    <location>
        <begin position="86"/>
        <end position="127"/>
    </location>
</feature>
<dbReference type="Gene3D" id="3.30.40.10">
    <property type="entry name" value="Zinc/RING finger domain, C3HC4 (zinc finger)"/>
    <property type="match status" value="1"/>
</dbReference>
<gene>
    <name evidence="8" type="ORF">AGOR_G00115850</name>
</gene>
<dbReference type="InterPro" id="IPR013083">
    <property type="entry name" value="Znf_RING/FYVE/PHD"/>
</dbReference>
<evidence type="ECO:0000313" key="8">
    <source>
        <dbReference type="EMBL" id="KAI1894441.1"/>
    </source>
</evidence>
<dbReference type="SMART" id="SM00184">
    <property type="entry name" value="RING"/>
    <property type="match status" value="1"/>
</dbReference>
<protein>
    <submittedName>
        <fullName evidence="8">Uncharacterized protein</fullName>
    </submittedName>
</protein>
<keyword evidence="3" id="KW-0862">Zinc</keyword>
<dbReference type="PANTHER" id="PTHR24103">
    <property type="entry name" value="E3 UBIQUITIN-PROTEIN LIGASE TRIM"/>
    <property type="match status" value="1"/>
</dbReference>
<dbReference type="InterPro" id="IPR001870">
    <property type="entry name" value="B30.2/SPRY"/>
</dbReference>
<dbReference type="AlphaFoldDB" id="A0A8T3DCD1"/>
<dbReference type="PROSITE" id="PS00518">
    <property type="entry name" value="ZF_RING_1"/>
    <property type="match status" value="1"/>
</dbReference>
<dbReference type="FunFam" id="2.60.120.920:FF:000004">
    <property type="entry name" value="Butyrophilin subfamily 1 member A1"/>
    <property type="match status" value="1"/>
</dbReference>
<dbReference type="PROSITE" id="PS50188">
    <property type="entry name" value="B302_SPRY"/>
    <property type="match status" value="1"/>
</dbReference>
<dbReference type="InterPro" id="IPR003879">
    <property type="entry name" value="Butyrophylin_SPRY"/>
</dbReference>
<evidence type="ECO:0000256" key="3">
    <source>
        <dbReference type="ARBA" id="ARBA00022833"/>
    </source>
</evidence>
<dbReference type="SUPFAM" id="SSF57845">
    <property type="entry name" value="B-box zinc-binding domain"/>
    <property type="match status" value="1"/>
</dbReference>
<evidence type="ECO:0000259" key="6">
    <source>
        <dbReference type="PROSITE" id="PS50119"/>
    </source>
</evidence>
<dbReference type="Pfam" id="PF13445">
    <property type="entry name" value="zf-RING_UBOX"/>
    <property type="match status" value="1"/>
</dbReference>
<dbReference type="InterPro" id="IPR001841">
    <property type="entry name" value="Znf_RING"/>
</dbReference>
<name>A0A8T3DCD1_9TELE</name>
<dbReference type="Pfam" id="PF13765">
    <property type="entry name" value="PRY"/>
    <property type="match status" value="1"/>
</dbReference>
<evidence type="ECO:0000256" key="1">
    <source>
        <dbReference type="ARBA" id="ARBA00022723"/>
    </source>
</evidence>
<dbReference type="InterPro" id="IPR050143">
    <property type="entry name" value="TRIM/RBCC"/>
</dbReference>
<dbReference type="Proteomes" id="UP000829720">
    <property type="component" value="Unassembled WGS sequence"/>
</dbReference>
<dbReference type="SMART" id="SM00449">
    <property type="entry name" value="SPRY"/>
    <property type="match status" value="1"/>
</dbReference>
<dbReference type="Gene3D" id="2.60.120.920">
    <property type="match status" value="1"/>
</dbReference>